<dbReference type="Proteomes" id="UP000464657">
    <property type="component" value="Chromosome"/>
</dbReference>
<organism evidence="1 2">
    <name type="scientific">Kordia antarctica</name>
    <dbReference type="NCBI Taxonomy" id="1218801"/>
    <lineage>
        <taxon>Bacteria</taxon>
        <taxon>Pseudomonadati</taxon>
        <taxon>Bacteroidota</taxon>
        <taxon>Flavobacteriia</taxon>
        <taxon>Flavobacteriales</taxon>
        <taxon>Flavobacteriaceae</taxon>
        <taxon>Kordia</taxon>
    </lineage>
</organism>
<dbReference type="EMBL" id="CP019288">
    <property type="protein sequence ID" value="QHI36755.1"/>
    <property type="molecule type" value="Genomic_DNA"/>
</dbReference>
<reference evidence="1 2" key="1">
    <citation type="journal article" date="2013" name="Int. J. Syst. Evol. Microbiol.">
        <title>Kordia antarctica sp. nov., isolated from Antarctic seawater.</title>
        <authorList>
            <person name="Baek K."/>
            <person name="Choi A."/>
            <person name="Kang I."/>
            <person name="Lee K."/>
            <person name="Cho J.C."/>
        </authorList>
    </citation>
    <scope>NUCLEOTIDE SEQUENCE [LARGE SCALE GENOMIC DNA]</scope>
    <source>
        <strain evidence="1 2">IMCC3317</strain>
    </source>
</reference>
<dbReference type="RefSeq" id="WP_160129431.1">
    <property type="nucleotide sequence ID" value="NZ_CP019288.1"/>
</dbReference>
<dbReference type="AlphaFoldDB" id="A0A7L4ZJG8"/>
<gene>
    <name evidence="1" type="ORF">IMCC3317_21250</name>
</gene>
<evidence type="ECO:0000313" key="1">
    <source>
        <dbReference type="EMBL" id="QHI36755.1"/>
    </source>
</evidence>
<accession>A0A7L4ZJG8</accession>
<dbReference type="OrthoDB" id="9936985at2"/>
<sequence>MKKKSLKSLSLKKSNVAHISGGLQDGQANQQQNAISFIGCPNGTIILTIHSINPMTCLTPSCGSNCKSWCVDC</sequence>
<dbReference type="KEGG" id="kan:IMCC3317_21250"/>
<name>A0A7L4ZJG8_9FLAO</name>
<protein>
    <submittedName>
        <fullName evidence="1">Uncharacterized protein</fullName>
    </submittedName>
</protein>
<keyword evidence="2" id="KW-1185">Reference proteome</keyword>
<evidence type="ECO:0000313" key="2">
    <source>
        <dbReference type="Proteomes" id="UP000464657"/>
    </source>
</evidence>
<proteinExistence type="predicted"/>